<comment type="caution">
    <text evidence="8">The sequence shown here is derived from an EMBL/GenBank/DDBJ whole genome shotgun (WGS) entry which is preliminary data.</text>
</comment>
<keyword evidence="2 5" id="KW-0813">Transport</keyword>
<organism evidence="8 9">
    <name type="scientific">Leucobacter luti</name>
    <dbReference type="NCBI Taxonomy" id="340320"/>
    <lineage>
        <taxon>Bacteria</taxon>
        <taxon>Bacillati</taxon>
        <taxon>Actinomycetota</taxon>
        <taxon>Actinomycetes</taxon>
        <taxon>Micrococcales</taxon>
        <taxon>Microbacteriaceae</taxon>
        <taxon>Leucobacter</taxon>
    </lineage>
</organism>
<evidence type="ECO:0000256" key="7">
    <source>
        <dbReference type="SAM" id="SignalP"/>
    </source>
</evidence>
<dbReference type="PRINTS" id="PR00690">
    <property type="entry name" value="ADHESNFAMILY"/>
</dbReference>
<feature type="compositionally biased region" description="Low complexity" evidence="6">
    <location>
        <begin position="166"/>
        <end position="183"/>
    </location>
</feature>
<evidence type="ECO:0000313" key="9">
    <source>
        <dbReference type="Proteomes" id="UP000295601"/>
    </source>
</evidence>
<sequence length="402" mass="41715">MTLSLHGTRRFPQSALLGGIALAAAAALTLTGCSADTAGASGADGSLKVVATTTQLTDFAREIGGDDIELRGLLVPGGSAHHFDPTPADLLALSEADVLIVNGAGLESFIDDAIDASGFDGEVITASDGIDLAEATEITAEGEAGGAAEHDHADHDHEDQDHAAEGAETAETAEATETAEAGTDQSDHEHDHGTETAEAAEGAHTDHDGHDHGATNPHLWTSPRYAEGMAAHIGEEFARIDTANAADYDARTAAYVQQLQALDTWVSEQFAAVPEAKRVLVSGHDSLRYFLHDYDIDFAGAILPSFEDNAEPSAADIDALVAAIKDRGVTAVFVESSMSPKLARTIAAEAGVRVIDAESLYADSLGVADSGADTYISATVHNTRTILEAWGETTAPLPDTLQ</sequence>
<reference evidence="8 9" key="1">
    <citation type="submission" date="2019-03" db="EMBL/GenBank/DDBJ databases">
        <title>Genomic analyses of the natural microbiome of Caenorhabditis elegans.</title>
        <authorList>
            <person name="Samuel B."/>
        </authorList>
    </citation>
    <scope>NUCLEOTIDE SEQUENCE [LARGE SCALE GENOMIC DNA]</scope>
    <source>
        <strain evidence="8 9">JUb18</strain>
    </source>
</reference>
<dbReference type="InterPro" id="IPR006127">
    <property type="entry name" value="ZnuA-like"/>
</dbReference>
<dbReference type="Proteomes" id="UP000295601">
    <property type="component" value="Unassembled WGS sequence"/>
</dbReference>
<dbReference type="RefSeq" id="WP_133616378.1">
    <property type="nucleotide sequence ID" value="NZ_SNYA01000003.1"/>
</dbReference>
<dbReference type="PANTHER" id="PTHR42953">
    <property type="entry name" value="HIGH-AFFINITY ZINC UPTAKE SYSTEM PROTEIN ZNUA-RELATED"/>
    <property type="match status" value="1"/>
</dbReference>
<proteinExistence type="inferred from homology"/>
<keyword evidence="4 7" id="KW-0732">Signal</keyword>
<evidence type="ECO:0000256" key="1">
    <source>
        <dbReference type="ARBA" id="ARBA00004196"/>
    </source>
</evidence>
<dbReference type="InterPro" id="IPR050492">
    <property type="entry name" value="Bact_metal-bind_prot9"/>
</dbReference>
<dbReference type="EMBL" id="SNYA01000003">
    <property type="protein sequence ID" value="TDP93321.1"/>
    <property type="molecule type" value="Genomic_DNA"/>
</dbReference>
<feature type="signal peptide" evidence="7">
    <location>
        <begin position="1"/>
        <end position="26"/>
    </location>
</feature>
<evidence type="ECO:0000256" key="2">
    <source>
        <dbReference type="ARBA" id="ARBA00022448"/>
    </source>
</evidence>
<protein>
    <submittedName>
        <fullName evidence="8">Zinc/manganese transport system substrate-binding protein/manganese/iron transport system substrate-binding protein</fullName>
    </submittedName>
</protein>
<accession>A0A4R6S1C6</accession>
<keyword evidence="3" id="KW-0479">Metal-binding</keyword>
<dbReference type="GO" id="GO:0007155">
    <property type="term" value="P:cell adhesion"/>
    <property type="evidence" value="ECO:0007669"/>
    <property type="project" value="InterPro"/>
</dbReference>
<evidence type="ECO:0000256" key="4">
    <source>
        <dbReference type="ARBA" id="ARBA00022729"/>
    </source>
</evidence>
<keyword evidence="9" id="KW-1185">Reference proteome</keyword>
<dbReference type="InterPro" id="IPR006129">
    <property type="entry name" value="AdhesinB"/>
</dbReference>
<dbReference type="Pfam" id="PF01297">
    <property type="entry name" value="ZnuA"/>
    <property type="match status" value="1"/>
</dbReference>
<dbReference type="GO" id="GO:0030001">
    <property type="term" value="P:metal ion transport"/>
    <property type="evidence" value="ECO:0007669"/>
    <property type="project" value="InterPro"/>
</dbReference>
<dbReference type="GO" id="GO:0046872">
    <property type="term" value="F:metal ion binding"/>
    <property type="evidence" value="ECO:0007669"/>
    <property type="project" value="UniProtKB-KW"/>
</dbReference>
<gene>
    <name evidence="8" type="ORF">EDF62_1300</name>
</gene>
<feature type="compositionally biased region" description="Basic and acidic residues" evidence="6">
    <location>
        <begin position="148"/>
        <end position="165"/>
    </location>
</feature>
<dbReference type="Gene3D" id="3.40.50.1980">
    <property type="entry name" value="Nitrogenase molybdenum iron protein domain"/>
    <property type="match status" value="3"/>
</dbReference>
<dbReference type="SUPFAM" id="SSF53807">
    <property type="entry name" value="Helical backbone' metal receptor"/>
    <property type="match status" value="1"/>
</dbReference>
<dbReference type="OrthoDB" id="9810636at2"/>
<dbReference type="PANTHER" id="PTHR42953:SF1">
    <property type="entry name" value="METAL-BINDING PROTEIN HI_0362-RELATED"/>
    <property type="match status" value="1"/>
</dbReference>
<evidence type="ECO:0000256" key="6">
    <source>
        <dbReference type="SAM" id="MobiDB-lite"/>
    </source>
</evidence>
<evidence type="ECO:0000313" key="8">
    <source>
        <dbReference type="EMBL" id="TDP93321.1"/>
    </source>
</evidence>
<evidence type="ECO:0000256" key="5">
    <source>
        <dbReference type="RuleBase" id="RU003512"/>
    </source>
</evidence>
<dbReference type="GO" id="GO:0030313">
    <property type="term" value="C:cell envelope"/>
    <property type="evidence" value="ECO:0007669"/>
    <property type="project" value="UniProtKB-SubCell"/>
</dbReference>
<feature type="chain" id="PRO_5038906367" evidence="7">
    <location>
        <begin position="27"/>
        <end position="402"/>
    </location>
</feature>
<comment type="subcellular location">
    <subcellularLocation>
        <location evidence="1">Cell envelope</location>
    </subcellularLocation>
</comment>
<comment type="similarity">
    <text evidence="5">Belongs to the bacterial solute-binding protein 9 family.</text>
</comment>
<name>A0A4R6S1C6_9MICO</name>
<dbReference type="PRINTS" id="PR00691">
    <property type="entry name" value="ADHESINB"/>
</dbReference>
<evidence type="ECO:0000256" key="3">
    <source>
        <dbReference type="ARBA" id="ARBA00022723"/>
    </source>
</evidence>
<feature type="compositionally biased region" description="Basic and acidic residues" evidence="6">
    <location>
        <begin position="185"/>
        <end position="213"/>
    </location>
</feature>
<dbReference type="AlphaFoldDB" id="A0A4R6S1C6"/>
<feature type="region of interest" description="Disordered" evidence="6">
    <location>
        <begin position="142"/>
        <end position="220"/>
    </location>
</feature>
<dbReference type="InterPro" id="IPR006128">
    <property type="entry name" value="Lipoprotein_PsaA-like"/>
</dbReference>